<evidence type="ECO:0000313" key="3">
    <source>
        <dbReference type="Proteomes" id="UP000661918"/>
    </source>
</evidence>
<organism evidence="2 3">
    <name type="scientific">Deinococcus aerophilus</name>
    <dbReference type="NCBI Taxonomy" id="522488"/>
    <lineage>
        <taxon>Bacteria</taxon>
        <taxon>Thermotogati</taxon>
        <taxon>Deinococcota</taxon>
        <taxon>Deinococci</taxon>
        <taxon>Deinococcales</taxon>
        <taxon>Deinococcaceae</taxon>
        <taxon>Deinococcus</taxon>
    </lineage>
</organism>
<proteinExistence type="predicted"/>
<protein>
    <recommendedName>
        <fullName evidence="4">FlgD Ig-like domain-containing protein</fullName>
    </recommendedName>
</protein>
<sequence>MSRHLLFTLALLGAGLGSAQISVQDIPALPLRSGAPATPAPESAPPAPMVPPTVSTLPARNPPLARPHRAQLVGPATIRAGQPNTWAVTLTNTGSEAIHLEHGACNVRFEVVNAAGQVIRPNPQNTVCTLQLVVTDVDPGQTTELQKIRWEGQGIQGQPLPAGTYTLRSVFDGAGVLIRPADFTVTVR</sequence>
<evidence type="ECO:0008006" key="4">
    <source>
        <dbReference type="Google" id="ProtNLM"/>
    </source>
</evidence>
<comment type="caution">
    <text evidence="2">The sequence shown here is derived from an EMBL/GenBank/DDBJ whole genome shotgun (WGS) entry which is preliminary data.</text>
</comment>
<dbReference type="InterPro" id="IPR038144">
    <property type="entry name" value="IPI"/>
</dbReference>
<dbReference type="EMBL" id="BMOM01000001">
    <property type="protein sequence ID" value="GGL95985.1"/>
    <property type="molecule type" value="Genomic_DNA"/>
</dbReference>
<evidence type="ECO:0000313" key="2">
    <source>
        <dbReference type="EMBL" id="GGL95985.1"/>
    </source>
</evidence>
<dbReference type="RefSeq" id="WP_188900146.1">
    <property type="nucleotide sequence ID" value="NZ_BMOM01000001.1"/>
</dbReference>
<keyword evidence="3" id="KW-1185">Reference proteome</keyword>
<dbReference type="Proteomes" id="UP000661918">
    <property type="component" value="Unassembled WGS sequence"/>
</dbReference>
<name>A0ABQ2GHP6_9DEIO</name>
<reference evidence="3" key="1">
    <citation type="journal article" date="2019" name="Int. J. Syst. Evol. Microbiol.">
        <title>The Global Catalogue of Microorganisms (GCM) 10K type strain sequencing project: providing services to taxonomists for standard genome sequencing and annotation.</title>
        <authorList>
            <consortium name="The Broad Institute Genomics Platform"/>
            <consortium name="The Broad Institute Genome Sequencing Center for Infectious Disease"/>
            <person name="Wu L."/>
            <person name="Ma J."/>
        </authorList>
    </citation>
    <scope>NUCLEOTIDE SEQUENCE [LARGE SCALE GENOMIC DNA]</scope>
    <source>
        <strain evidence="3">JCM 15443</strain>
    </source>
</reference>
<keyword evidence="1" id="KW-0732">Signal</keyword>
<gene>
    <name evidence="2" type="ORF">GCM10010841_00520</name>
</gene>
<dbReference type="Gene3D" id="2.60.40.2360">
    <property type="entry name" value="Intracellular proteinase inhibitor BsuPI"/>
    <property type="match status" value="1"/>
</dbReference>
<evidence type="ECO:0000256" key="1">
    <source>
        <dbReference type="SAM" id="SignalP"/>
    </source>
</evidence>
<feature type="signal peptide" evidence="1">
    <location>
        <begin position="1"/>
        <end position="19"/>
    </location>
</feature>
<feature type="chain" id="PRO_5045786740" description="FlgD Ig-like domain-containing protein" evidence="1">
    <location>
        <begin position="20"/>
        <end position="188"/>
    </location>
</feature>
<accession>A0ABQ2GHP6</accession>